<proteinExistence type="predicted"/>
<reference key="1">
    <citation type="journal article" date="2011" name="Mol. Biol. Evol.">
        <title>Unity in variety -- the pan-genome of the Chlamydiae.</title>
        <authorList>
            <person name="Collingro A."/>
            <person name="Tischler P."/>
            <person name="Weinmaier T."/>
            <person name="Penz T."/>
            <person name="Heinz E."/>
            <person name="Brunham R.C."/>
            <person name="Read T.D."/>
            <person name="Bavoil P.M."/>
            <person name="Sachse K."/>
            <person name="Kahane S."/>
            <person name="Friedman M.G."/>
            <person name="Rattei T."/>
            <person name="Myers G.S.A."/>
            <person name="Horn M."/>
        </authorList>
    </citation>
    <scope>NUCLEOTIDE SEQUENCE</scope>
    <source>
        <strain>Z</strain>
    </source>
</reference>
<accession>F8L3G2</accession>
<sequence length="108" mass="12093">MGTSLLYTQYNCVKHSESAITSGAARVKYSDHDVNTLRPMFEASLGFGWGHYFGTNAYHLSLAATYDFNYLWSQNMIRQLNDMFITGTSAGSGDLFLHGLTVTARFDF</sequence>
<dbReference type="Proteomes" id="UP000000496">
    <property type="component" value="Chromosome gsn.131"/>
</dbReference>
<dbReference type="AlphaFoldDB" id="F8L3G2"/>
<reference evidence="1 2" key="2">
    <citation type="journal article" date="2011" name="Mol. Biol. Evol.">
        <title>Unity in variety--the pan-genome of the Chlamydiae.</title>
        <authorList>
            <person name="Collingro A."/>
            <person name="Tischler P."/>
            <person name="Weinmaier T."/>
            <person name="Penz T."/>
            <person name="Heinz E."/>
            <person name="Brunham R.C."/>
            <person name="Read T.D."/>
            <person name="Bavoil P.M."/>
            <person name="Sachse K."/>
            <person name="Kahane S."/>
            <person name="Friedman M.G."/>
            <person name="Rattei T."/>
            <person name="Myers G.S."/>
            <person name="Horn M."/>
        </authorList>
    </citation>
    <scope>NUCLEOTIDE SEQUENCE [LARGE SCALE GENOMIC DNA]</scope>
    <source>
        <strain evidence="2">ATCC VR-1471 / Z</strain>
    </source>
</reference>
<protein>
    <recommendedName>
        <fullName evidence="3">MOMP-like family protein</fullName>
    </recommendedName>
</protein>
<evidence type="ECO:0008006" key="3">
    <source>
        <dbReference type="Google" id="ProtNLM"/>
    </source>
</evidence>
<organism evidence="1 2">
    <name type="scientific">Simkania negevensis (strain ATCC VR-1471 / DSM 27360 / Z)</name>
    <dbReference type="NCBI Taxonomy" id="331113"/>
    <lineage>
        <taxon>Bacteria</taxon>
        <taxon>Pseudomonadati</taxon>
        <taxon>Chlamydiota</taxon>
        <taxon>Chlamydiia</taxon>
        <taxon>Parachlamydiales</taxon>
        <taxon>Simkaniaceae</taxon>
        <taxon>Simkania</taxon>
    </lineage>
</organism>
<dbReference type="EMBL" id="FR872582">
    <property type="protein sequence ID" value="CCB89817.1"/>
    <property type="molecule type" value="Genomic_DNA"/>
</dbReference>
<dbReference type="RefSeq" id="WP_013944283.1">
    <property type="nucleotide sequence ID" value="NC_015713.1"/>
</dbReference>
<keyword evidence="2" id="KW-1185">Reference proteome</keyword>
<gene>
    <name evidence="1" type="ordered locus">SNE_A19400</name>
</gene>
<evidence type="ECO:0000313" key="1">
    <source>
        <dbReference type="EMBL" id="CCB89817.1"/>
    </source>
</evidence>
<name>F8L3G2_SIMNZ</name>
<dbReference type="HOGENOM" id="CLU_2195166_0_0_0"/>
<evidence type="ECO:0000313" key="2">
    <source>
        <dbReference type="Proteomes" id="UP000000496"/>
    </source>
</evidence>
<dbReference type="KEGG" id="sng:SNE_A19400"/>